<accession>A0A8T9AUL5</accession>
<evidence type="ECO:0000256" key="1">
    <source>
        <dbReference type="ARBA" id="ARBA00022729"/>
    </source>
</evidence>
<dbReference type="RefSeq" id="WP_143973646.1">
    <property type="nucleotide sequence ID" value="NZ_PNOT02000081.1"/>
</dbReference>
<protein>
    <submittedName>
        <fullName evidence="4">Ectoine/hydroxyectoine ABC transporter substrate-binding protein EhuB</fullName>
    </submittedName>
</protein>
<dbReference type="OrthoDB" id="9768183at2"/>
<dbReference type="PANTHER" id="PTHR35936:SF17">
    <property type="entry name" value="ARGININE-BINDING EXTRACELLULAR PROTEIN ARTP"/>
    <property type="match status" value="1"/>
</dbReference>
<dbReference type="GO" id="GO:0051470">
    <property type="term" value="P:ectoine transmembrane transport"/>
    <property type="evidence" value="ECO:0007669"/>
    <property type="project" value="InterPro"/>
</dbReference>
<dbReference type="Pfam" id="PF00497">
    <property type="entry name" value="SBP_bac_3"/>
    <property type="match status" value="1"/>
</dbReference>
<name>A0A8T9AUL5_9HYPH</name>
<comment type="caution">
    <text evidence="4">The sequence shown here is derived from an EMBL/GenBank/DDBJ whole genome shotgun (WGS) entry which is preliminary data.</text>
</comment>
<dbReference type="EMBL" id="PNOT02000081">
    <property type="protein sequence ID" value="TSE12784.1"/>
    <property type="molecule type" value="Genomic_DNA"/>
</dbReference>
<dbReference type="Gene3D" id="3.40.190.10">
    <property type="entry name" value="Periplasmic binding protein-like II"/>
    <property type="match status" value="2"/>
</dbReference>
<evidence type="ECO:0000256" key="2">
    <source>
        <dbReference type="SAM" id="SignalP"/>
    </source>
</evidence>
<dbReference type="InterPro" id="IPR014337">
    <property type="entry name" value="Ectoine_EhuB"/>
</dbReference>
<organism evidence="4 5">
    <name type="scientific">Mesorhizobium intechi</name>
    <dbReference type="NCBI Taxonomy" id="537601"/>
    <lineage>
        <taxon>Bacteria</taxon>
        <taxon>Pseudomonadati</taxon>
        <taxon>Pseudomonadota</taxon>
        <taxon>Alphaproteobacteria</taxon>
        <taxon>Hyphomicrobiales</taxon>
        <taxon>Phyllobacteriaceae</taxon>
        <taxon>Mesorhizobium</taxon>
    </lineage>
</organism>
<proteinExistence type="predicted"/>
<keyword evidence="1 2" id="KW-0732">Signal</keyword>
<feature type="signal peptide" evidence="2">
    <location>
        <begin position="1"/>
        <end position="25"/>
    </location>
</feature>
<dbReference type="PANTHER" id="PTHR35936">
    <property type="entry name" value="MEMBRANE-BOUND LYTIC MUREIN TRANSGLYCOSYLASE F"/>
    <property type="match status" value="1"/>
</dbReference>
<evidence type="ECO:0000259" key="3">
    <source>
        <dbReference type="SMART" id="SM00062"/>
    </source>
</evidence>
<feature type="domain" description="Solute-binding protein family 3/N-terminal" evidence="3">
    <location>
        <begin position="37"/>
        <end position="265"/>
    </location>
</feature>
<feature type="chain" id="PRO_5035890522" evidence="2">
    <location>
        <begin position="26"/>
        <end position="281"/>
    </location>
</feature>
<dbReference type="NCBIfam" id="TIGR02995">
    <property type="entry name" value="ectoine_ehuB"/>
    <property type="match status" value="1"/>
</dbReference>
<reference evidence="4" key="1">
    <citation type="submission" date="2019-07" db="EMBL/GenBank/DDBJ databases">
        <title>Mesorhizobum intechiensis sp. nov. isolated from nodules of Lotus tenuis growing in lowlands of the Flooding Pampa, Argentina.</title>
        <authorList>
            <person name="Estrella M.J."/>
            <person name="Torres Tejerizo G.A."/>
            <person name="Cumpa Velazquez L.M."/>
            <person name="Fontana F."/>
            <person name="Hansen L."/>
            <person name="Pistorio M."/>
            <person name="Sannazzaro A.I."/>
        </authorList>
    </citation>
    <scope>NUCLEOTIDE SEQUENCE</scope>
    <source>
        <strain evidence="4">BD68</strain>
    </source>
</reference>
<dbReference type="GO" id="GO:0033294">
    <property type="term" value="F:ectoine binding"/>
    <property type="evidence" value="ECO:0007669"/>
    <property type="project" value="InterPro"/>
</dbReference>
<dbReference type="AlphaFoldDB" id="A0A8T9AUL5"/>
<sequence>MKIRLSYIAAGLSLAVALAAFQAYAGELTDRIASGKSIRIGFANEEPFAFPDSNGHPVGFVNAITLGVLKQMGYENVETVVTDWGGLIPGLQSGRFDMATGGLYILKSRCQSVTFSEPLAKVTDALIVKAGNPKGLHNYADIAAKGATMVTGIGYSNIEQAKKAGVPEAQIMQVPGQTEILAAVEAGRADAGASGYLLSRSVAGKSGGKLDVTDPDAMPESTQNWVSIAFRESDKDFVEKFNEAQKKYIGTPEMMKAVEPYGYDAKLLPNDKSAEWVCANR</sequence>
<dbReference type="InterPro" id="IPR001638">
    <property type="entry name" value="Solute-binding_3/MltF_N"/>
</dbReference>
<evidence type="ECO:0000313" key="5">
    <source>
        <dbReference type="Proteomes" id="UP000235507"/>
    </source>
</evidence>
<dbReference type="Proteomes" id="UP000235507">
    <property type="component" value="Unassembled WGS sequence"/>
</dbReference>
<keyword evidence="5" id="KW-1185">Reference proteome</keyword>
<dbReference type="SMART" id="SM00062">
    <property type="entry name" value="PBPb"/>
    <property type="match status" value="1"/>
</dbReference>
<gene>
    <name evidence="4" type="primary">ehuB</name>
    <name evidence="4" type="ORF">C1D09_007315</name>
</gene>
<evidence type="ECO:0000313" key="4">
    <source>
        <dbReference type="EMBL" id="TSE12784.1"/>
    </source>
</evidence>
<dbReference type="SUPFAM" id="SSF53850">
    <property type="entry name" value="Periplasmic binding protein-like II"/>
    <property type="match status" value="1"/>
</dbReference>